<dbReference type="Pfam" id="PF04773">
    <property type="entry name" value="FecR"/>
    <property type="match status" value="1"/>
</dbReference>
<name>A0A5K7S3C4_9BACT</name>
<dbReference type="PIRSF" id="PIRSF018266">
    <property type="entry name" value="FecR"/>
    <property type="match status" value="1"/>
</dbReference>
<feature type="transmembrane region" description="Helical" evidence="1">
    <location>
        <begin position="84"/>
        <end position="102"/>
    </location>
</feature>
<dbReference type="InterPro" id="IPR012373">
    <property type="entry name" value="Ferrdict_sens_TM"/>
</dbReference>
<dbReference type="EMBL" id="AP018694">
    <property type="protein sequence ID" value="BBE16078.1"/>
    <property type="molecule type" value="Genomic_DNA"/>
</dbReference>
<dbReference type="Gene3D" id="2.60.120.1440">
    <property type="match status" value="1"/>
</dbReference>
<gene>
    <name evidence="4" type="ORF">AQPE_0215</name>
</gene>
<dbReference type="Pfam" id="PF16344">
    <property type="entry name" value="FecR_C"/>
    <property type="match status" value="1"/>
</dbReference>
<dbReference type="PANTHER" id="PTHR30273">
    <property type="entry name" value="PERIPLASMIC SIGNAL SENSOR AND SIGMA FACTOR ACTIVATOR FECR-RELATED"/>
    <property type="match status" value="1"/>
</dbReference>
<feature type="domain" description="Protein FecR C-terminal" evidence="3">
    <location>
        <begin position="254"/>
        <end position="321"/>
    </location>
</feature>
<evidence type="ECO:0000259" key="3">
    <source>
        <dbReference type="Pfam" id="PF16344"/>
    </source>
</evidence>
<dbReference type="AlphaFoldDB" id="A0A5K7S3C4"/>
<reference evidence="4" key="1">
    <citation type="journal article" date="2020" name="Int. J. Syst. Evol. Microbiol.">
        <title>Aquipluma nitroreducens gen. nov. sp. nov., a novel facultatively anaerobic bacterium isolated from a freshwater lake.</title>
        <authorList>
            <person name="Watanabe M."/>
            <person name="Kojima H."/>
            <person name="Fukui M."/>
        </authorList>
    </citation>
    <scope>NUCLEOTIDE SEQUENCE</scope>
    <source>
        <strain evidence="4">MeG22</strain>
    </source>
</reference>
<keyword evidence="1" id="KW-1133">Transmembrane helix</keyword>
<evidence type="ECO:0000313" key="5">
    <source>
        <dbReference type="Proteomes" id="UP001193389"/>
    </source>
</evidence>
<keyword evidence="1" id="KW-0472">Membrane</keyword>
<evidence type="ECO:0000313" key="4">
    <source>
        <dbReference type="EMBL" id="BBE16078.1"/>
    </source>
</evidence>
<dbReference type="KEGG" id="anf:AQPE_0215"/>
<protein>
    <submittedName>
        <fullName evidence="4">Anti-sigma factor</fullName>
    </submittedName>
</protein>
<dbReference type="InterPro" id="IPR032508">
    <property type="entry name" value="FecR_C"/>
</dbReference>
<dbReference type="FunFam" id="2.60.120.1440:FF:000001">
    <property type="entry name" value="Putative anti-sigma factor"/>
    <property type="match status" value="1"/>
</dbReference>
<feature type="domain" description="FecR protein" evidence="2">
    <location>
        <begin position="117"/>
        <end position="209"/>
    </location>
</feature>
<evidence type="ECO:0000256" key="1">
    <source>
        <dbReference type="SAM" id="Phobius"/>
    </source>
</evidence>
<dbReference type="Gene3D" id="3.55.50.30">
    <property type="match status" value="1"/>
</dbReference>
<evidence type="ECO:0000259" key="2">
    <source>
        <dbReference type="Pfam" id="PF04773"/>
    </source>
</evidence>
<dbReference type="PANTHER" id="PTHR30273:SF2">
    <property type="entry name" value="PROTEIN FECR"/>
    <property type="match status" value="1"/>
</dbReference>
<dbReference type="Proteomes" id="UP001193389">
    <property type="component" value="Chromosome"/>
</dbReference>
<sequence length="324" mass="37470">MENQVPIHNIIQNIASNGVEYAKEIREWLDDSNENKKVYQDLLEIWHVTGSFPEQFSPNRPKAWLKVQQHIHSPKRKYFLYRRIGQIAAAIIVVFLSVWTGTELNIWKQKNQYTEVFSPAGQKTRIILPDSSIVLLNGNSQIRYSRNFNDGNRNVELMGEGFFDVRKDLSRQFIVRTSELDVKVFGTSFNVKAYENDQNVEVGLKNGKIGIDRNEKAIAQLTPGQVATFDKKEQKLDIGEMDINLVSAWTREEMVFEEDSLEEIIKYLERWYGVNIQVAPELLNGELLTFKVKTESLSELLKLINILKPIKYHIDGKQVIITKP</sequence>
<dbReference type="RefSeq" id="WP_318349184.1">
    <property type="nucleotide sequence ID" value="NZ_AP018694.1"/>
</dbReference>
<keyword evidence="5" id="KW-1185">Reference proteome</keyword>
<keyword evidence="1" id="KW-0812">Transmembrane</keyword>
<proteinExistence type="predicted"/>
<accession>A0A5K7S3C4</accession>
<organism evidence="4 5">
    <name type="scientific">Aquipluma nitroreducens</name>
    <dbReference type="NCBI Taxonomy" id="2010828"/>
    <lineage>
        <taxon>Bacteria</taxon>
        <taxon>Pseudomonadati</taxon>
        <taxon>Bacteroidota</taxon>
        <taxon>Bacteroidia</taxon>
        <taxon>Marinilabiliales</taxon>
        <taxon>Prolixibacteraceae</taxon>
        <taxon>Aquipluma</taxon>
    </lineage>
</organism>
<dbReference type="GO" id="GO:0016989">
    <property type="term" value="F:sigma factor antagonist activity"/>
    <property type="evidence" value="ECO:0007669"/>
    <property type="project" value="TreeGrafter"/>
</dbReference>
<dbReference type="InterPro" id="IPR006860">
    <property type="entry name" value="FecR"/>
</dbReference>